<evidence type="ECO:0000313" key="6">
    <source>
        <dbReference type="Proteomes" id="UP001174909"/>
    </source>
</evidence>
<organism evidence="5 6">
    <name type="scientific">Geodia barretti</name>
    <name type="common">Barrett's horny sponge</name>
    <dbReference type="NCBI Taxonomy" id="519541"/>
    <lineage>
        <taxon>Eukaryota</taxon>
        <taxon>Metazoa</taxon>
        <taxon>Porifera</taxon>
        <taxon>Demospongiae</taxon>
        <taxon>Heteroscleromorpha</taxon>
        <taxon>Tetractinellida</taxon>
        <taxon>Astrophorina</taxon>
        <taxon>Geodiidae</taxon>
        <taxon>Geodia</taxon>
    </lineage>
</organism>
<evidence type="ECO:0000256" key="1">
    <source>
        <dbReference type="ARBA" id="ARBA00022737"/>
    </source>
</evidence>
<comment type="caution">
    <text evidence="5">The sequence shown here is derived from an EMBL/GenBank/DDBJ whole genome shotgun (WGS) entry which is preliminary data.</text>
</comment>
<name>A0AA35WV08_GEOBA</name>
<dbReference type="GO" id="GO:0005829">
    <property type="term" value="C:cytosol"/>
    <property type="evidence" value="ECO:0007669"/>
    <property type="project" value="TreeGrafter"/>
</dbReference>
<feature type="compositionally biased region" description="Polar residues" evidence="4">
    <location>
        <begin position="105"/>
        <end position="115"/>
    </location>
</feature>
<feature type="compositionally biased region" description="Gly residues" evidence="4">
    <location>
        <begin position="352"/>
        <end position="361"/>
    </location>
</feature>
<feature type="compositionally biased region" description="Polar residues" evidence="4">
    <location>
        <begin position="402"/>
        <end position="414"/>
    </location>
</feature>
<feature type="repeat" description="ANK" evidence="3">
    <location>
        <begin position="613"/>
        <end position="645"/>
    </location>
</feature>
<sequence length="734" mass="77143">MGDQEGMMDEAYVSGNLSSGGFPSLGGDEKDSPCSTSSSLSLGSEAGGERMKLGFKGRDALGKGLSQLSGRRKNLPPNRRGLLYGEGKAGSATGKNLGPAAGSLPTPTTQLSKQINKMGLVSPLVTPGGKRTLAERSDDMSPMSDTDVHVGGGTSLTDPGYVSLPHGQSSLELPSSLSRERVGDGRGGEGATRAVGDTKQQDTLPTSGHKSTATERLQVDPQVRAESPGVPPVAENVEVVTGPANQELSRQSEAVAILSKRAAPGWERQRTKNPRLTEGPGALLHRPIKVPTIVSPVSSTGGRGSSSRHKTRRSGGGGLSPERPGPSRSPLSSMEEGETHRTVVSPSHHTSSGGGGGGGGPVNFRSIEELSRSDRQPDSMEVEQQRNPHMAKVMSLIRSSRESANFSSRHSPQSLRAVSPSSSSINSLNSARSVSPHSPRSPHTSLTQPNSGGSGSSGAGGDAEGRRQRVAGGGEEGGGREEEAEVKRQSALLQVSEAHLAILPDEDGDTPLHLSIIHENVRLTQHLVKLIVGVYMNLDIANNMRQTPLHLAIITRQPHIVQMLVQAGASVNFPDRKGNTALHLAAARRDMQVLKILARAASPVPDFNCKNFAGLAPVHLATRESSIDVLKFLFQMGANKNAMDACSGRTSLHYAVEAENFILVNFLLEGGCNVNSATFSGNTPLHIAAGRRLKEIVALLMAYGANPALANGEGDFPTDLPASLLMQRARMNAH</sequence>
<keyword evidence="1" id="KW-0677">Repeat</keyword>
<feature type="compositionally biased region" description="Polar residues" evidence="4">
    <location>
        <begin position="201"/>
        <end position="215"/>
    </location>
</feature>
<evidence type="ECO:0000256" key="4">
    <source>
        <dbReference type="SAM" id="MobiDB-lite"/>
    </source>
</evidence>
<dbReference type="Pfam" id="PF12796">
    <property type="entry name" value="Ank_2"/>
    <property type="match status" value="2"/>
</dbReference>
<dbReference type="InterPro" id="IPR002110">
    <property type="entry name" value="Ankyrin_rpt"/>
</dbReference>
<accession>A0AA35WV08</accession>
<dbReference type="SMART" id="SM00248">
    <property type="entry name" value="ANK"/>
    <property type="match status" value="6"/>
</dbReference>
<dbReference type="InterPro" id="IPR036770">
    <property type="entry name" value="Ankyrin_rpt-contain_sf"/>
</dbReference>
<feature type="compositionally biased region" description="Low complexity" evidence="4">
    <location>
        <begin position="416"/>
        <end position="445"/>
    </location>
</feature>
<feature type="compositionally biased region" description="Basic and acidic residues" evidence="4">
    <location>
        <begin position="178"/>
        <end position="187"/>
    </location>
</feature>
<feature type="repeat" description="ANK" evidence="3">
    <location>
        <begin position="647"/>
        <end position="679"/>
    </location>
</feature>
<feature type="compositionally biased region" description="Polar residues" evidence="4">
    <location>
        <begin position="342"/>
        <end position="351"/>
    </location>
</feature>
<proteinExistence type="predicted"/>
<evidence type="ECO:0000313" key="5">
    <source>
        <dbReference type="EMBL" id="CAI8027685.1"/>
    </source>
</evidence>
<dbReference type="GO" id="GO:0071356">
    <property type="term" value="P:cellular response to tumor necrosis factor"/>
    <property type="evidence" value="ECO:0007669"/>
    <property type="project" value="TreeGrafter"/>
</dbReference>
<evidence type="ECO:0000256" key="3">
    <source>
        <dbReference type="PROSITE-ProRule" id="PRU00023"/>
    </source>
</evidence>
<feature type="compositionally biased region" description="Basic and acidic residues" evidence="4">
    <location>
        <begin position="366"/>
        <end position="386"/>
    </location>
</feature>
<feature type="repeat" description="ANK" evidence="3">
    <location>
        <begin position="577"/>
        <end position="609"/>
    </location>
</feature>
<feature type="compositionally biased region" description="Basic and acidic residues" evidence="4">
    <location>
        <begin position="477"/>
        <end position="488"/>
    </location>
</feature>
<dbReference type="GO" id="GO:0051059">
    <property type="term" value="F:NF-kappaB binding"/>
    <property type="evidence" value="ECO:0007669"/>
    <property type="project" value="TreeGrafter"/>
</dbReference>
<keyword evidence="6" id="KW-1185">Reference proteome</keyword>
<gene>
    <name evidence="5" type="ORF">GBAR_LOCUS15792</name>
</gene>
<reference evidence="5" key="1">
    <citation type="submission" date="2023-03" db="EMBL/GenBank/DDBJ databases">
        <authorList>
            <person name="Steffen K."/>
            <person name="Cardenas P."/>
        </authorList>
    </citation>
    <scope>NUCLEOTIDE SEQUENCE</scope>
</reference>
<feature type="compositionally biased region" description="Gly residues" evidence="4">
    <location>
        <begin position="452"/>
        <end position="462"/>
    </location>
</feature>
<feature type="compositionally biased region" description="Low complexity" evidence="4">
    <location>
        <begin position="33"/>
        <end position="44"/>
    </location>
</feature>
<dbReference type="InterPro" id="IPR051070">
    <property type="entry name" value="NF-kappa-B_inhibitor"/>
</dbReference>
<dbReference type="Gene3D" id="1.25.40.20">
    <property type="entry name" value="Ankyrin repeat-containing domain"/>
    <property type="match status" value="1"/>
</dbReference>
<feature type="region of interest" description="Disordered" evidence="4">
    <location>
        <begin position="1"/>
        <end position="235"/>
    </location>
</feature>
<keyword evidence="2 3" id="KW-0040">ANK repeat</keyword>
<dbReference type="SUPFAM" id="SSF48403">
    <property type="entry name" value="Ankyrin repeat"/>
    <property type="match status" value="1"/>
</dbReference>
<dbReference type="Pfam" id="PF00023">
    <property type="entry name" value="Ank"/>
    <property type="match status" value="1"/>
</dbReference>
<feature type="repeat" description="ANK" evidence="3">
    <location>
        <begin position="544"/>
        <end position="576"/>
    </location>
</feature>
<dbReference type="PANTHER" id="PTHR46680:SF2">
    <property type="entry name" value="NF-KAPPA-B INHIBITOR ZETA"/>
    <property type="match status" value="1"/>
</dbReference>
<dbReference type="PROSITE" id="PS50088">
    <property type="entry name" value="ANK_REPEAT"/>
    <property type="match status" value="6"/>
</dbReference>
<protein>
    <submittedName>
        <fullName evidence="5">Nuclear factor NF-kappa-B p100 subunit</fullName>
    </submittedName>
</protein>
<feature type="compositionally biased region" description="Basic and acidic residues" evidence="4">
    <location>
        <begin position="47"/>
        <end position="61"/>
    </location>
</feature>
<feature type="repeat" description="ANK" evidence="3">
    <location>
        <begin position="680"/>
        <end position="712"/>
    </location>
</feature>
<dbReference type="PANTHER" id="PTHR46680">
    <property type="entry name" value="NF-KAPPA-B INHIBITOR ALPHA"/>
    <property type="match status" value="1"/>
</dbReference>
<evidence type="ECO:0000256" key="2">
    <source>
        <dbReference type="ARBA" id="ARBA00023043"/>
    </source>
</evidence>
<dbReference type="AlphaFoldDB" id="A0AA35WV08"/>
<dbReference type="Proteomes" id="UP001174909">
    <property type="component" value="Unassembled WGS sequence"/>
</dbReference>
<dbReference type="EMBL" id="CASHTH010002296">
    <property type="protein sequence ID" value="CAI8027685.1"/>
    <property type="molecule type" value="Genomic_DNA"/>
</dbReference>
<feature type="repeat" description="ANK" evidence="3">
    <location>
        <begin position="507"/>
        <end position="543"/>
    </location>
</feature>
<dbReference type="PROSITE" id="PS50297">
    <property type="entry name" value="ANK_REP_REGION"/>
    <property type="match status" value="5"/>
</dbReference>
<feature type="region of interest" description="Disordered" evidence="4">
    <location>
        <begin position="260"/>
        <end position="490"/>
    </location>
</feature>